<dbReference type="EMBL" id="JAPFQN010000003">
    <property type="protein sequence ID" value="MCX2743094.1"/>
    <property type="molecule type" value="Genomic_DNA"/>
</dbReference>
<protein>
    <recommendedName>
        <fullName evidence="7">Outer membrane protein beta-barrel domain-containing protein</fullName>
    </recommendedName>
</protein>
<dbReference type="Proteomes" id="UP001209885">
    <property type="component" value="Unassembled WGS sequence"/>
</dbReference>
<evidence type="ECO:0000256" key="1">
    <source>
        <dbReference type="ARBA" id="ARBA00004442"/>
    </source>
</evidence>
<evidence type="ECO:0000313" key="5">
    <source>
        <dbReference type="EMBL" id="MCX2743094.1"/>
    </source>
</evidence>
<evidence type="ECO:0000256" key="3">
    <source>
        <dbReference type="ARBA" id="ARBA00023237"/>
    </source>
</evidence>
<feature type="chain" id="PRO_5045760429" description="Outer membrane protein beta-barrel domain-containing protein" evidence="4">
    <location>
        <begin position="19"/>
        <end position="220"/>
    </location>
</feature>
<dbReference type="InterPro" id="IPR036942">
    <property type="entry name" value="Beta-barrel_TonB_sf"/>
</dbReference>
<name>A0ABT3RP01_9BACT</name>
<reference evidence="5 6" key="1">
    <citation type="submission" date="2022-11" db="EMBL/GenBank/DDBJ databases">
        <title>The characterization of three novel Bacteroidetes species and genomic analysis of their roles in tidal elemental geochemical cycles.</title>
        <authorList>
            <person name="Ma K."/>
        </authorList>
    </citation>
    <scope>NUCLEOTIDE SEQUENCE [LARGE SCALE GENOMIC DNA]</scope>
    <source>
        <strain evidence="5 6">M17</strain>
    </source>
</reference>
<feature type="signal peptide" evidence="4">
    <location>
        <begin position="1"/>
        <end position="18"/>
    </location>
</feature>
<sequence length="220" mass="25613">MRTVYFLCLLFISLSVHGNHNINYSQTDTTDYKSLSKKEKRKYRIDNYTGKVFWNISIPYINNFSVSYPDKRINDTGFMGISVGFDYYYKDNSFINLTGGGIVNYFVPAPIPVFAPVNYDQISSSYFSLSHNHKIKRHKLGYGVVYSMDNVKPEEEGYDDYMPRLTNKSLGLVGSYYYQLGRAFHLGFVYRPTFISLDQFESSYQHSISLDIAWKIRIIK</sequence>
<gene>
    <name evidence="5" type="ORF">OO013_04415</name>
</gene>
<comment type="subcellular location">
    <subcellularLocation>
        <location evidence="1">Cell outer membrane</location>
    </subcellularLocation>
</comment>
<evidence type="ECO:0000313" key="6">
    <source>
        <dbReference type="Proteomes" id="UP001209885"/>
    </source>
</evidence>
<comment type="caution">
    <text evidence="5">The sequence shown here is derived from an EMBL/GenBank/DDBJ whole genome shotgun (WGS) entry which is preliminary data.</text>
</comment>
<dbReference type="RefSeq" id="WP_266055465.1">
    <property type="nucleotide sequence ID" value="NZ_JAPFQN010000003.1"/>
</dbReference>
<evidence type="ECO:0008006" key="7">
    <source>
        <dbReference type="Google" id="ProtNLM"/>
    </source>
</evidence>
<dbReference type="Gene3D" id="2.40.170.20">
    <property type="entry name" value="TonB-dependent receptor, beta-barrel domain"/>
    <property type="match status" value="1"/>
</dbReference>
<evidence type="ECO:0000256" key="2">
    <source>
        <dbReference type="ARBA" id="ARBA00023136"/>
    </source>
</evidence>
<keyword evidence="3" id="KW-0998">Cell outer membrane</keyword>
<evidence type="ECO:0000256" key="4">
    <source>
        <dbReference type="SAM" id="SignalP"/>
    </source>
</evidence>
<accession>A0ABT3RP01</accession>
<keyword evidence="2" id="KW-0472">Membrane</keyword>
<keyword evidence="6" id="KW-1185">Reference proteome</keyword>
<organism evidence="5 6">
    <name type="scientific">Mangrovivirga halotolerans</name>
    <dbReference type="NCBI Taxonomy" id="2993936"/>
    <lineage>
        <taxon>Bacteria</taxon>
        <taxon>Pseudomonadati</taxon>
        <taxon>Bacteroidota</taxon>
        <taxon>Cytophagia</taxon>
        <taxon>Cytophagales</taxon>
        <taxon>Mangrovivirgaceae</taxon>
        <taxon>Mangrovivirga</taxon>
    </lineage>
</organism>
<keyword evidence="4" id="KW-0732">Signal</keyword>
<proteinExistence type="predicted"/>